<dbReference type="SMART" id="SM00062">
    <property type="entry name" value="PBPb"/>
    <property type="match status" value="1"/>
</dbReference>
<accession>A0A1M6NLK8</accession>
<dbReference type="EMBL" id="FQZF01000026">
    <property type="protein sequence ID" value="SHJ96608.1"/>
    <property type="molecule type" value="Genomic_DNA"/>
</dbReference>
<protein>
    <submittedName>
        <fullName evidence="4">Amino acid ABC transporter substrate-binding protein, PAAT family (TC 3.A.1.3.-)</fullName>
    </submittedName>
</protein>
<dbReference type="Pfam" id="PF00497">
    <property type="entry name" value="SBP_bac_3"/>
    <property type="match status" value="1"/>
</dbReference>
<dbReference type="CDD" id="cd13623">
    <property type="entry name" value="PBP2_AA_hypothetical"/>
    <property type="match status" value="1"/>
</dbReference>
<evidence type="ECO:0000256" key="1">
    <source>
        <dbReference type="ARBA" id="ARBA00022729"/>
    </source>
</evidence>
<evidence type="ECO:0000313" key="4">
    <source>
        <dbReference type="EMBL" id="SHJ96608.1"/>
    </source>
</evidence>
<proteinExistence type="predicted"/>
<reference evidence="4 5" key="1">
    <citation type="submission" date="2016-11" db="EMBL/GenBank/DDBJ databases">
        <authorList>
            <person name="Jaros S."/>
            <person name="Januszkiewicz K."/>
            <person name="Wedrychowicz H."/>
        </authorList>
    </citation>
    <scope>NUCLEOTIDE SEQUENCE [LARGE SCALE GENOMIC DNA]</scope>
    <source>
        <strain evidence="4 5">DSM 14916</strain>
    </source>
</reference>
<dbReference type="Gene3D" id="3.40.190.10">
    <property type="entry name" value="Periplasmic binding protein-like II"/>
    <property type="match status" value="2"/>
</dbReference>
<feature type="signal peptide" evidence="2">
    <location>
        <begin position="1"/>
        <end position="24"/>
    </location>
</feature>
<feature type="chain" id="PRO_5013110618" evidence="2">
    <location>
        <begin position="25"/>
        <end position="268"/>
    </location>
</feature>
<gene>
    <name evidence="4" type="ORF">SAMN02745194_03846</name>
</gene>
<feature type="domain" description="Solute-binding protein family 3/N-terminal" evidence="3">
    <location>
        <begin position="40"/>
        <end position="260"/>
    </location>
</feature>
<dbReference type="PANTHER" id="PTHR35936">
    <property type="entry name" value="MEMBRANE-BOUND LYTIC MUREIN TRANSGLYCOSYLASE F"/>
    <property type="match status" value="1"/>
</dbReference>
<keyword evidence="1 2" id="KW-0732">Signal</keyword>
<dbReference type="STRING" id="198092.SAMN02745194_03846"/>
<dbReference type="AlphaFoldDB" id="A0A1M6NLK8"/>
<dbReference type="SUPFAM" id="SSF53850">
    <property type="entry name" value="Periplasmic binding protein-like II"/>
    <property type="match status" value="1"/>
</dbReference>
<dbReference type="Proteomes" id="UP000184387">
    <property type="component" value="Unassembled WGS sequence"/>
</dbReference>
<dbReference type="RefSeq" id="WP_175562684.1">
    <property type="nucleotide sequence ID" value="NZ_FQZF01000026.1"/>
</dbReference>
<organism evidence="4 5">
    <name type="scientific">Muricoccus roseus</name>
    <dbReference type="NCBI Taxonomy" id="198092"/>
    <lineage>
        <taxon>Bacteria</taxon>
        <taxon>Pseudomonadati</taxon>
        <taxon>Pseudomonadota</taxon>
        <taxon>Alphaproteobacteria</taxon>
        <taxon>Acetobacterales</taxon>
        <taxon>Roseomonadaceae</taxon>
        <taxon>Muricoccus</taxon>
    </lineage>
</organism>
<evidence type="ECO:0000259" key="3">
    <source>
        <dbReference type="SMART" id="SM00062"/>
    </source>
</evidence>
<evidence type="ECO:0000256" key="2">
    <source>
        <dbReference type="SAM" id="SignalP"/>
    </source>
</evidence>
<sequence length="268" mass="28153">MLEVRRRGLALGGLAVLSSGMATAQTPPAEIATALAPGGTLRVAINFGNPVLAQPDPATGAPRGVSVELAAELGRRLGLPIRFITYDAAGKVTDAGRRGAWDLCFLAVDPVRAQGILFSAPYVVIEGTYLVPQASPLRAIEDVDRPGLRVAVGRGSAYDLYLTRALRSAELVRAPSSPEAVELFRRDRLDAVAGVKQPLVDYARAHPEMRVIPGRFMVIEQAVGIPQGRDAALPWLRAFVEEMKASGFVARALAASGQADAAVAPAAG</sequence>
<dbReference type="PANTHER" id="PTHR35936:SF17">
    <property type="entry name" value="ARGININE-BINDING EXTRACELLULAR PROTEIN ARTP"/>
    <property type="match status" value="1"/>
</dbReference>
<evidence type="ECO:0000313" key="5">
    <source>
        <dbReference type="Proteomes" id="UP000184387"/>
    </source>
</evidence>
<keyword evidence="5" id="KW-1185">Reference proteome</keyword>
<name>A0A1M6NLK8_9PROT</name>
<dbReference type="InterPro" id="IPR001638">
    <property type="entry name" value="Solute-binding_3/MltF_N"/>
</dbReference>